<keyword evidence="4" id="KW-0238">DNA-binding</keyword>
<evidence type="ECO:0000313" key="8">
    <source>
        <dbReference type="Proteomes" id="UP000828251"/>
    </source>
</evidence>
<keyword evidence="3" id="KW-0862">Zinc</keyword>
<keyword evidence="8" id="KW-1185">Reference proteome</keyword>
<dbReference type="Proteomes" id="UP000828251">
    <property type="component" value="Unassembled WGS sequence"/>
</dbReference>
<dbReference type="InterPro" id="IPR000571">
    <property type="entry name" value="Znf_CCCH"/>
</dbReference>
<accession>A0A9D3VRH6</accession>
<evidence type="ECO:0000256" key="2">
    <source>
        <dbReference type="ARBA" id="ARBA00022771"/>
    </source>
</evidence>
<feature type="domain" description="C3H1-type" evidence="6">
    <location>
        <begin position="40"/>
        <end position="60"/>
    </location>
</feature>
<evidence type="ECO:0000313" key="7">
    <source>
        <dbReference type="EMBL" id="KAH1091430.1"/>
    </source>
</evidence>
<evidence type="ECO:0000256" key="5">
    <source>
        <dbReference type="SAM" id="SignalP"/>
    </source>
</evidence>
<protein>
    <recommendedName>
        <fullName evidence="6">C3H1-type domain-containing protein</fullName>
    </recommendedName>
</protein>
<dbReference type="Pfam" id="PF00642">
    <property type="entry name" value="zf-CCCH"/>
    <property type="match status" value="1"/>
</dbReference>
<evidence type="ECO:0000259" key="6">
    <source>
        <dbReference type="Pfam" id="PF00642"/>
    </source>
</evidence>
<dbReference type="OrthoDB" id="1707185at2759"/>
<feature type="signal peptide" evidence="5">
    <location>
        <begin position="1"/>
        <end position="19"/>
    </location>
</feature>
<gene>
    <name evidence="7" type="ORF">J1N35_018687</name>
</gene>
<evidence type="ECO:0000256" key="1">
    <source>
        <dbReference type="ARBA" id="ARBA00022723"/>
    </source>
</evidence>
<dbReference type="AlphaFoldDB" id="A0A9D3VRH6"/>
<evidence type="ECO:0000256" key="3">
    <source>
        <dbReference type="ARBA" id="ARBA00022833"/>
    </source>
</evidence>
<keyword evidence="5" id="KW-0732">Signal</keyword>
<dbReference type="GO" id="GO:0008270">
    <property type="term" value="F:zinc ion binding"/>
    <property type="evidence" value="ECO:0007669"/>
    <property type="project" value="UniProtKB-KW"/>
</dbReference>
<organism evidence="7 8">
    <name type="scientific">Gossypium stocksii</name>
    <dbReference type="NCBI Taxonomy" id="47602"/>
    <lineage>
        <taxon>Eukaryota</taxon>
        <taxon>Viridiplantae</taxon>
        <taxon>Streptophyta</taxon>
        <taxon>Embryophyta</taxon>
        <taxon>Tracheophyta</taxon>
        <taxon>Spermatophyta</taxon>
        <taxon>Magnoliopsida</taxon>
        <taxon>eudicotyledons</taxon>
        <taxon>Gunneridae</taxon>
        <taxon>Pentapetalae</taxon>
        <taxon>rosids</taxon>
        <taxon>malvids</taxon>
        <taxon>Malvales</taxon>
        <taxon>Malvaceae</taxon>
        <taxon>Malvoideae</taxon>
        <taxon>Gossypium</taxon>
    </lineage>
</organism>
<dbReference type="EMBL" id="JAIQCV010000006">
    <property type="protein sequence ID" value="KAH1091430.1"/>
    <property type="molecule type" value="Genomic_DNA"/>
</dbReference>
<dbReference type="GO" id="GO:0003677">
    <property type="term" value="F:DNA binding"/>
    <property type="evidence" value="ECO:0007669"/>
    <property type="project" value="UniProtKB-KW"/>
</dbReference>
<dbReference type="GO" id="GO:0003729">
    <property type="term" value="F:mRNA binding"/>
    <property type="evidence" value="ECO:0007669"/>
    <property type="project" value="TreeGrafter"/>
</dbReference>
<name>A0A9D3VRH6_9ROSI</name>
<keyword evidence="1" id="KW-0479">Metal-binding</keyword>
<comment type="caution">
    <text evidence="7">The sequence shown here is derived from an EMBL/GenBank/DDBJ whole genome shotgun (WGS) entry which is preliminary data.</text>
</comment>
<dbReference type="PANTHER" id="PTHR12506">
    <property type="entry name" value="PROTEIN PHOSPHATASE RELATED"/>
    <property type="match status" value="1"/>
</dbReference>
<dbReference type="InterPro" id="IPR050974">
    <property type="entry name" value="Plant_ZF_CCCH"/>
</dbReference>
<keyword evidence="2" id="KW-0863">Zinc-finger</keyword>
<feature type="chain" id="PRO_5038364478" description="C3H1-type domain-containing protein" evidence="5">
    <location>
        <begin position="20"/>
        <end position="145"/>
    </location>
</feature>
<proteinExistence type="predicted"/>
<sequence>MEVIFVLIIWLMMLGAVNIGKNSLKRVGQPDCGQDEKSYPHFMRTGSCKFGVACKLHHPQLATAGIGLPVNGCVGSSILPPIGVPYASGLPTWSLFRAPFFSGLHLQTQSYMPVVVSPSQNIILANGWTAYMTLVRYKLPIVVSL</sequence>
<dbReference type="PANTHER" id="PTHR12506:SF50">
    <property type="entry name" value="ZINC FINGER CCCH DOMAIN-CONTAINING PROTEIN 26"/>
    <property type="match status" value="1"/>
</dbReference>
<reference evidence="7 8" key="1">
    <citation type="journal article" date="2021" name="Plant Biotechnol. J.">
        <title>Multi-omics assisted identification of the key and species-specific regulatory components of drought-tolerant mechanisms in Gossypium stocksii.</title>
        <authorList>
            <person name="Yu D."/>
            <person name="Ke L."/>
            <person name="Zhang D."/>
            <person name="Wu Y."/>
            <person name="Sun Y."/>
            <person name="Mei J."/>
            <person name="Sun J."/>
            <person name="Sun Y."/>
        </authorList>
    </citation>
    <scope>NUCLEOTIDE SEQUENCE [LARGE SCALE GENOMIC DNA]</scope>
    <source>
        <strain evidence="8">cv. E1</strain>
        <tissue evidence="7">Leaf</tissue>
    </source>
</reference>
<evidence type="ECO:0000256" key="4">
    <source>
        <dbReference type="ARBA" id="ARBA00023125"/>
    </source>
</evidence>